<evidence type="ECO:0000313" key="1">
    <source>
        <dbReference type="EMBL" id="KAG0578285.1"/>
    </source>
</evidence>
<evidence type="ECO:0000313" key="2">
    <source>
        <dbReference type="Proteomes" id="UP000822688"/>
    </source>
</evidence>
<accession>A0A8T0I5I8</accession>
<protein>
    <submittedName>
        <fullName evidence="1">Uncharacterized protein</fullName>
    </submittedName>
</protein>
<organism evidence="1 2">
    <name type="scientific">Ceratodon purpureus</name>
    <name type="common">Fire moss</name>
    <name type="synonym">Dicranum purpureum</name>
    <dbReference type="NCBI Taxonomy" id="3225"/>
    <lineage>
        <taxon>Eukaryota</taxon>
        <taxon>Viridiplantae</taxon>
        <taxon>Streptophyta</taxon>
        <taxon>Embryophyta</taxon>
        <taxon>Bryophyta</taxon>
        <taxon>Bryophytina</taxon>
        <taxon>Bryopsida</taxon>
        <taxon>Dicranidae</taxon>
        <taxon>Pseudoditrichales</taxon>
        <taxon>Ditrichaceae</taxon>
        <taxon>Ceratodon</taxon>
    </lineage>
</organism>
<reference evidence="1" key="1">
    <citation type="submission" date="2020-06" db="EMBL/GenBank/DDBJ databases">
        <title>WGS assembly of Ceratodon purpureus strain R40.</title>
        <authorList>
            <person name="Carey S.B."/>
            <person name="Jenkins J."/>
            <person name="Shu S."/>
            <person name="Lovell J.T."/>
            <person name="Sreedasyam A."/>
            <person name="Maumus F."/>
            <person name="Tiley G.P."/>
            <person name="Fernandez-Pozo N."/>
            <person name="Barry K."/>
            <person name="Chen C."/>
            <person name="Wang M."/>
            <person name="Lipzen A."/>
            <person name="Daum C."/>
            <person name="Saski C.A."/>
            <person name="Payton A.C."/>
            <person name="Mcbreen J.C."/>
            <person name="Conrad R.E."/>
            <person name="Kollar L.M."/>
            <person name="Olsson S."/>
            <person name="Huttunen S."/>
            <person name="Landis J.B."/>
            <person name="Wickett N.J."/>
            <person name="Johnson M.G."/>
            <person name="Rensing S.A."/>
            <person name="Grimwood J."/>
            <person name="Schmutz J."/>
            <person name="Mcdaniel S.F."/>
        </authorList>
    </citation>
    <scope>NUCLEOTIDE SEQUENCE</scope>
    <source>
        <strain evidence="1">R40</strain>
    </source>
</reference>
<gene>
    <name evidence="1" type="ORF">KC19_4G011300</name>
</gene>
<dbReference type="Proteomes" id="UP000822688">
    <property type="component" value="Chromosome 4"/>
</dbReference>
<sequence>MLVLEVDFEYGSNLGESFKFWLCWKRERENAGSRTSVNREFCWVWWDLCLPSCARAQAHGQKKPGVLSFEALLSALEKENLNEKAEQVHSETDYRPCSFCSQGPVTVLQMLVGEGMLGFTWATICACHGRRSCFGQ</sequence>
<name>A0A8T0I5I8_CERPU</name>
<dbReference type="AlphaFoldDB" id="A0A8T0I5I8"/>
<dbReference type="EMBL" id="CM026424">
    <property type="protein sequence ID" value="KAG0578285.1"/>
    <property type="molecule type" value="Genomic_DNA"/>
</dbReference>
<proteinExistence type="predicted"/>
<keyword evidence="2" id="KW-1185">Reference proteome</keyword>
<comment type="caution">
    <text evidence="1">The sequence shown here is derived from an EMBL/GenBank/DDBJ whole genome shotgun (WGS) entry which is preliminary data.</text>
</comment>